<evidence type="ECO:0000256" key="1">
    <source>
        <dbReference type="ARBA" id="ARBA00022741"/>
    </source>
</evidence>
<dbReference type="Gene3D" id="1.20.120.720">
    <property type="entry name" value="Myosin VI head, motor domain, U50 subdomain"/>
    <property type="match status" value="1"/>
</dbReference>
<evidence type="ECO:0000256" key="8">
    <source>
        <dbReference type="SAM" id="MobiDB-lite"/>
    </source>
</evidence>
<dbReference type="SMART" id="SM00015">
    <property type="entry name" value="IQ"/>
    <property type="match status" value="3"/>
</dbReference>
<dbReference type="SMART" id="SM00242">
    <property type="entry name" value="MYSc"/>
    <property type="match status" value="1"/>
</dbReference>
<proteinExistence type="inferred from homology"/>
<dbReference type="GO" id="GO:0051015">
    <property type="term" value="F:actin filament binding"/>
    <property type="evidence" value="ECO:0007669"/>
    <property type="project" value="TreeGrafter"/>
</dbReference>
<feature type="compositionally biased region" description="Low complexity" evidence="8">
    <location>
        <begin position="1156"/>
        <end position="1168"/>
    </location>
</feature>
<evidence type="ECO:0000256" key="4">
    <source>
        <dbReference type="ARBA" id="ARBA00023175"/>
    </source>
</evidence>
<evidence type="ECO:0000256" key="7">
    <source>
        <dbReference type="SAM" id="Coils"/>
    </source>
</evidence>
<dbReference type="SUPFAM" id="SSF52540">
    <property type="entry name" value="P-loop containing nucleoside triphosphate hydrolases"/>
    <property type="match status" value="1"/>
</dbReference>
<keyword evidence="11" id="KW-1185">Reference proteome</keyword>
<dbReference type="PROSITE" id="PS51456">
    <property type="entry name" value="MYOSIN_MOTOR"/>
    <property type="match status" value="1"/>
</dbReference>
<protein>
    <recommendedName>
        <fullName evidence="9">Myosin motor domain-containing protein</fullName>
    </recommendedName>
</protein>
<keyword evidence="5 6" id="KW-0009">Actin-binding</keyword>
<keyword evidence="4 6" id="KW-0505">Motor protein</keyword>
<evidence type="ECO:0000256" key="6">
    <source>
        <dbReference type="PROSITE-ProRule" id="PRU00782"/>
    </source>
</evidence>
<dbReference type="InterPro" id="IPR000048">
    <property type="entry name" value="IQ_motif_EF-hand-BS"/>
</dbReference>
<evidence type="ECO:0000256" key="3">
    <source>
        <dbReference type="ARBA" id="ARBA00023123"/>
    </source>
</evidence>
<reference evidence="10 11" key="1">
    <citation type="submission" date="2012-05" db="EMBL/GenBank/DDBJ databases">
        <title>Recombination and specialization in a pathogen metapopulation.</title>
        <authorList>
            <person name="Gardiner A."/>
            <person name="Kemen E."/>
            <person name="Schultz-Larsen T."/>
            <person name="MacLean D."/>
            <person name="Van Oosterhout C."/>
            <person name="Jones J.D.G."/>
        </authorList>
    </citation>
    <scope>NUCLEOTIDE SEQUENCE [LARGE SCALE GENOMIC DNA]</scope>
    <source>
        <strain evidence="10 11">Ac Nc2</strain>
    </source>
</reference>
<evidence type="ECO:0000313" key="10">
    <source>
        <dbReference type="EMBL" id="CCI41080.1"/>
    </source>
</evidence>
<dbReference type="Gene3D" id="3.40.850.10">
    <property type="entry name" value="Kinesin motor domain"/>
    <property type="match status" value="2"/>
</dbReference>
<dbReference type="Gene3D" id="1.10.10.820">
    <property type="match status" value="1"/>
</dbReference>
<feature type="binding site" evidence="6">
    <location>
        <begin position="207"/>
        <end position="214"/>
    </location>
    <ligand>
        <name>ATP</name>
        <dbReference type="ChEBI" id="CHEBI:30616"/>
    </ligand>
</feature>
<dbReference type="GO" id="GO:0016459">
    <property type="term" value="C:myosin complex"/>
    <property type="evidence" value="ECO:0007669"/>
    <property type="project" value="UniProtKB-KW"/>
</dbReference>
<dbReference type="GO" id="GO:0016020">
    <property type="term" value="C:membrane"/>
    <property type="evidence" value="ECO:0007669"/>
    <property type="project" value="TreeGrafter"/>
</dbReference>
<comment type="similarity">
    <text evidence="6">Belongs to the TRAFAC class myosin-kinesin ATPase superfamily. Myosin family.</text>
</comment>
<keyword evidence="2 6" id="KW-0067">ATP-binding</keyword>
<dbReference type="PROSITE" id="PS50096">
    <property type="entry name" value="IQ"/>
    <property type="match status" value="2"/>
</dbReference>
<organism evidence="10 11">
    <name type="scientific">Albugo candida</name>
    <dbReference type="NCBI Taxonomy" id="65357"/>
    <lineage>
        <taxon>Eukaryota</taxon>
        <taxon>Sar</taxon>
        <taxon>Stramenopiles</taxon>
        <taxon>Oomycota</taxon>
        <taxon>Peronosporomycetes</taxon>
        <taxon>Albuginales</taxon>
        <taxon>Albuginaceae</taxon>
        <taxon>Albugo</taxon>
    </lineage>
</organism>
<dbReference type="InterPro" id="IPR001609">
    <property type="entry name" value="Myosin_head_motor_dom-like"/>
</dbReference>
<dbReference type="Pfam" id="PF00612">
    <property type="entry name" value="IQ"/>
    <property type="match status" value="2"/>
</dbReference>
<feature type="coiled-coil region" evidence="7">
    <location>
        <begin position="1073"/>
        <end position="1100"/>
    </location>
</feature>
<keyword evidence="1 6" id="KW-0547">Nucleotide-binding</keyword>
<dbReference type="Gene3D" id="1.20.58.530">
    <property type="match status" value="1"/>
</dbReference>
<sequence>MEAFDCEKTKLGLSSEKIVRDAAALTAAVFHQYDTRYLKTKDTMDDEQIKMYVPHEADGWIKASVSKCHWTHQETIHAVVEGDDEEHMEHKSAPGTSCTVLKSSLLLRNECNVDGCDDMAKLNHLHEAAILYNLRQRFLQRAPYTYSGPICIAMNPYAWLHLYSKKLQKLYYVRDRDELPPHIYAISARSYRDMRSSTKDQSIFVSGESGAGKTETTKILMSHLATAGFDVPKFGINEIASNFIQQVLQSNPLMESFGNAKTSRNDNSSRFGKFTELQFSASGHLMGAHSSTYLLEKSRVSFQRPGEQNYHIFYQLLASSSPIKMQVQLDDVNFGDFPILPFDESSNDLISKDLELSPGSHELGGIRQEGESPRESNCRLTYQKSFDSILDCLTVLGIPSQIQVEIFKVVSAIMYLSCLKPIRYGDDIDESILDPDDPISVRGSTRACQLLQVEESDLMTALTAREIHLPVVSETYKVPLTVQQASNARNALATTLYSYLFQWLANRVNTTTTCKDNKSVVNRICILDIFGFENLKQNSYEQFCINYANEKLQRKFTEDVFDFTQSEYKEEGLTWPNVAFEDNLDILTLIEGRSGILSLLNEEGFRPKGSDRSFTDTLRAHFNDHGCFKYPRFRNDAFSIKHYAGFVLYETDGFLMKNTGASVDDIMQLIRQSRSHFLRSMFSPELNKNQASSLARKNPSAPGSRRSNTTFQKSMSIVRGTVGSQFKDQLNGLSARIRQTNVHYIRCIKPNNCKSPSVFDKKHALEQLRCSGVLEAAQISRNVFPVQMLQKCFIKRFSDVTLSEPAKPYLQAGDVSCAATVDSRRFGHADRYRCSVDPSDQFDRNTTIDLLHHLLPFDTNTYQVGKNRVYFCKGVLEALEGLRARELNSKTRLIQTFIKMWVARIKYFKVRQAVIRLQTWYRSCFVRRHYRRQRAAAIKVQSHVRCYMAIKILNHLQKQAKGDAKVRNQIDLFKVQLASKIDRLLWENATTKAASSTVKDVSFREQEGIENIKRREKTSGTSLVVANRRRMQLNEEIEMLNTAHTRIKTTPLTNSAARHFQLMQSLIEMVVERKALARELHDATLSAKRLQQEIASLSKTDFTFQPLQRQNHGMNCSERWKITKNAQVRALEISMESNESSSSPVTQPAHLQRQNSVTSTATSTQVSSPISEASHRTCGTTSWPKTSPSLDLVHIKHSLSFPDNLPDSESLPISRSQQNSMTQEARRCSIFNSNEFFHHDARSDLQNSIMSKLALITQHVINNACVLSAGDDTESEEVSVHESHSF</sequence>
<comment type="caution">
    <text evidence="10">The sequence shown here is derived from an EMBL/GenBank/DDBJ whole genome shotgun (WGS) entry which is preliminary data.</text>
</comment>
<keyword evidence="3 6" id="KW-0518">Myosin</keyword>
<dbReference type="PANTHER" id="PTHR13140:SF706">
    <property type="entry name" value="DILUTE CLASS UNCONVENTIONAL MYOSIN, ISOFORM C"/>
    <property type="match status" value="1"/>
</dbReference>
<evidence type="ECO:0000256" key="5">
    <source>
        <dbReference type="ARBA" id="ARBA00023203"/>
    </source>
</evidence>
<name>A0A024G2T4_9STRA</name>
<accession>A0A024G2T4</accession>
<feature type="region of interest" description="Disordered" evidence="8">
    <location>
        <begin position="1135"/>
        <end position="1183"/>
    </location>
</feature>
<dbReference type="InParanoid" id="A0A024G2T4"/>
<dbReference type="PANTHER" id="PTHR13140">
    <property type="entry name" value="MYOSIN"/>
    <property type="match status" value="1"/>
</dbReference>
<dbReference type="GO" id="GO:0005524">
    <property type="term" value="F:ATP binding"/>
    <property type="evidence" value="ECO:0007669"/>
    <property type="project" value="UniProtKB-UniRule"/>
</dbReference>
<feature type="region of interest" description="Actin-binding" evidence="6">
    <location>
        <begin position="730"/>
        <end position="752"/>
    </location>
</feature>
<dbReference type="CDD" id="cd00124">
    <property type="entry name" value="MYSc"/>
    <property type="match status" value="1"/>
</dbReference>
<dbReference type="InterPro" id="IPR036961">
    <property type="entry name" value="Kinesin_motor_dom_sf"/>
</dbReference>
<dbReference type="Gene3D" id="1.20.5.4820">
    <property type="match status" value="1"/>
</dbReference>
<evidence type="ECO:0000259" key="9">
    <source>
        <dbReference type="PROSITE" id="PS51456"/>
    </source>
</evidence>
<dbReference type="InterPro" id="IPR027417">
    <property type="entry name" value="P-loop_NTPase"/>
</dbReference>
<dbReference type="Pfam" id="PF00063">
    <property type="entry name" value="Myosin_head"/>
    <property type="match status" value="1"/>
</dbReference>
<dbReference type="PRINTS" id="PR00193">
    <property type="entry name" value="MYOSINHEAVY"/>
</dbReference>
<feature type="region of interest" description="Disordered" evidence="8">
    <location>
        <begin position="689"/>
        <end position="712"/>
    </location>
</feature>
<evidence type="ECO:0000256" key="2">
    <source>
        <dbReference type="ARBA" id="ARBA00022840"/>
    </source>
</evidence>
<evidence type="ECO:0000313" key="11">
    <source>
        <dbReference type="Proteomes" id="UP000053237"/>
    </source>
</evidence>
<keyword evidence="7" id="KW-0175">Coiled coil</keyword>
<dbReference type="STRING" id="65357.A0A024G2T4"/>
<dbReference type="GO" id="GO:0000146">
    <property type="term" value="F:microfilament motor activity"/>
    <property type="evidence" value="ECO:0007669"/>
    <property type="project" value="TreeGrafter"/>
</dbReference>
<dbReference type="OrthoDB" id="6108017at2759"/>
<dbReference type="EMBL" id="CAIX01000014">
    <property type="protein sequence ID" value="CCI41080.1"/>
    <property type="molecule type" value="Genomic_DNA"/>
</dbReference>
<dbReference type="GO" id="GO:0007015">
    <property type="term" value="P:actin filament organization"/>
    <property type="evidence" value="ECO:0007669"/>
    <property type="project" value="TreeGrafter"/>
</dbReference>
<dbReference type="Proteomes" id="UP000053237">
    <property type="component" value="Unassembled WGS sequence"/>
</dbReference>
<dbReference type="GO" id="GO:0005737">
    <property type="term" value="C:cytoplasm"/>
    <property type="evidence" value="ECO:0007669"/>
    <property type="project" value="TreeGrafter"/>
</dbReference>
<feature type="domain" description="Myosin motor" evidence="9">
    <location>
        <begin position="114"/>
        <end position="884"/>
    </location>
</feature>
<gene>
    <name evidence="10" type="ORF">BN9_018640</name>
</gene>